<dbReference type="InterPro" id="IPR023393">
    <property type="entry name" value="START-like_dom_sf"/>
</dbReference>
<proteinExistence type="predicted"/>
<dbReference type="SUPFAM" id="SSF55961">
    <property type="entry name" value="Bet v1-like"/>
    <property type="match status" value="1"/>
</dbReference>
<dbReference type="RefSeq" id="WP_236259622.1">
    <property type="nucleotide sequence ID" value="NZ_BNEK01000005.1"/>
</dbReference>
<evidence type="ECO:0000313" key="2">
    <source>
        <dbReference type="Proteomes" id="UP001054854"/>
    </source>
</evidence>
<dbReference type="Proteomes" id="UP001054854">
    <property type="component" value="Unassembled WGS sequence"/>
</dbReference>
<evidence type="ECO:0000313" key="1">
    <source>
        <dbReference type="EMBL" id="GHJ33783.1"/>
    </source>
</evidence>
<dbReference type="EMBL" id="BNEK01000005">
    <property type="protein sequence ID" value="GHJ33783.1"/>
    <property type="molecule type" value="Genomic_DNA"/>
</dbReference>
<sequence>MQSYDVTADSAAPPDAVWTLLLNPRSWPEWSRIDALETGQSHGLSPDGRDGVGAIRAFRTGKSVTRERITALEPGRRFAYEGVENSNMADYRATVELHELPGGGTRIRWHGTYLARPGTRWVFQRYLRRFMQVMVTGLAEHAAGPDVPPARGGRRG</sequence>
<dbReference type="Gene3D" id="3.30.530.20">
    <property type="match status" value="1"/>
</dbReference>
<dbReference type="Pfam" id="PF10604">
    <property type="entry name" value="Polyketide_cyc2"/>
    <property type="match status" value="1"/>
</dbReference>
<dbReference type="InterPro" id="IPR019587">
    <property type="entry name" value="Polyketide_cyclase/dehydratase"/>
</dbReference>
<name>A0ABQ3UDT8_STRHY</name>
<reference evidence="1" key="1">
    <citation type="submission" date="2024-05" db="EMBL/GenBank/DDBJ databases">
        <title>Whole genome shotgun sequence of Streptomyces hygroscopicus NBRC 113678.</title>
        <authorList>
            <person name="Komaki H."/>
            <person name="Tamura T."/>
        </authorList>
    </citation>
    <scope>NUCLEOTIDE SEQUENCE</scope>
    <source>
        <strain evidence="1">N11-34</strain>
    </source>
</reference>
<keyword evidence="2" id="KW-1185">Reference proteome</keyword>
<comment type="caution">
    <text evidence="1">The sequence shown here is derived from an EMBL/GenBank/DDBJ whole genome shotgun (WGS) entry which is preliminary data.</text>
</comment>
<organism evidence="1 2">
    <name type="scientific">Streptomyces hygroscopicus</name>
    <dbReference type="NCBI Taxonomy" id="1912"/>
    <lineage>
        <taxon>Bacteria</taxon>
        <taxon>Bacillati</taxon>
        <taxon>Actinomycetota</taxon>
        <taxon>Actinomycetes</taxon>
        <taxon>Kitasatosporales</taxon>
        <taxon>Streptomycetaceae</taxon>
        <taxon>Streptomyces</taxon>
        <taxon>Streptomyces violaceusniger group</taxon>
    </lineage>
</organism>
<gene>
    <name evidence="1" type="ORF">TPA0910_82160</name>
</gene>
<accession>A0ABQ3UDT8</accession>
<dbReference type="CDD" id="cd07821">
    <property type="entry name" value="PYR_PYL_RCAR_like"/>
    <property type="match status" value="1"/>
</dbReference>
<protein>
    <submittedName>
        <fullName evidence="1">ATPase</fullName>
    </submittedName>
</protein>